<keyword evidence="1 5" id="KW-0963">Cytoplasm</keyword>
<evidence type="ECO:0000313" key="8">
    <source>
        <dbReference type="EMBL" id="SBO14597.1"/>
    </source>
</evidence>
<dbReference type="HAMAP" id="MF_00651">
    <property type="entry name" value="Nuclease_YqgF"/>
    <property type="match status" value="1"/>
</dbReference>
<evidence type="ECO:0000313" key="7">
    <source>
        <dbReference type="EMBL" id="CEG20524.1"/>
    </source>
</evidence>
<dbReference type="SMART" id="SM00732">
    <property type="entry name" value="YqgFc"/>
    <property type="match status" value="1"/>
</dbReference>
<name>A0A098EDZ5_ANAPH</name>
<evidence type="ECO:0000256" key="5">
    <source>
        <dbReference type="HAMAP-Rule" id="MF_00651"/>
    </source>
</evidence>
<comment type="function">
    <text evidence="5">Could be a nuclease involved in processing of the 5'-end of pre-16S rRNA.</text>
</comment>
<dbReference type="AlphaFoldDB" id="A0A098EDZ5"/>
<proteinExistence type="inferred from homology"/>
<dbReference type="NCBIfam" id="TIGR00250">
    <property type="entry name" value="RNAse_H_YqgF"/>
    <property type="match status" value="1"/>
</dbReference>
<protein>
    <recommendedName>
        <fullName evidence="5">Putative pre-16S rRNA nuclease</fullName>
        <ecNumber evidence="5">3.1.-.-</ecNumber>
    </recommendedName>
</protein>
<evidence type="ECO:0000313" key="9">
    <source>
        <dbReference type="Proteomes" id="UP000055047"/>
    </source>
</evidence>
<evidence type="ECO:0000256" key="1">
    <source>
        <dbReference type="ARBA" id="ARBA00022490"/>
    </source>
</evidence>
<evidence type="ECO:0000256" key="4">
    <source>
        <dbReference type="ARBA" id="ARBA00022801"/>
    </source>
</evidence>
<reference evidence="10" key="3">
    <citation type="submission" date="2016-03" db="EMBL/GenBank/DDBJ databases">
        <authorList>
            <person name="Loux Valentin"/>
        </authorList>
    </citation>
    <scope>NUCLEOTIDE SEQUENCE [LARGE SCALE GENOMIC DNA]</scope>
    <source>
        <strain evidence="10">C1</strain>
    </source>
</reference>
<evidence type="ECO:0000256" key="2">
    <source>
        <dbReference type="ARBA" id="ARBA00022517"/>
    </source>
</evidence>
<gene>
    <name evidence="7" type="primary">yqgF</name>
    <name evidence="8" type="synonym">yrrK</name>
    <name evidence="8" type="ORF">ANAPC1_00957</name>
    <name evidence="7" type="ORF">ANAPHAGO_00322</name>
</gene>
<feature type="domain" description="YqgF/RNase H-like" evidence="6">
    <location>
        <begin position="17"/>
        <end position="117"/>
    </location>
</feature>
<dbReference type="InterPro" id="IPR037027">
    <property type="entry name" value="YqgF/RNaseH-like_dom_sf"/>
</dbReference>
<evidence type="ECO:0000256" key="3">
    <source>
        <dbReference type="ARBA" id="ARBA00022722"/>
    </source>
</evidence>
<dbReference type="EMBL" id="FLLR01000044">
    <property type="protein sequence ID" value="SBO14597.1"/>
    <property type="molecule type" value="Genomic_DNA"/>
</dbReference>
<keyword evidence="3 5" id="KW-0540">Nuclease</keyword>
<sequence>MLCESIRELFSALEPGRRILGIDFGERKIGLALSDPTYLIAIPHSVYHRRNMRQDLGELSAILRSEDAAVVVMGNPLQSDGLEGEMCQIVRAFAQKLIKKSGVSIYLHDERYTTAMASRATREAGLRRKESQKIDDKISAALVLQQVLDIARAEGIQATGGNNSCL</sequence>
<dbReference type="InterPro" id="IPR005227">
    <property type="entry name" value="YqgF"/>
</dbReference>
<organism evidence="7 9">
    <name type="scientific">Anaplasma phagocytophilum</name>
    <name type="common">Ehrlichia phagocytophila</name>
    <dbReference type="NCBI Taxonomy" id="948"/>
    <lineage>
        <taxon>Bacteria</taxon>
        <taxon>Pseudomonadati</taxon>
        <taxon>Pseudomonadota</taxon>
        <taxon>Alphaproteobacteria</taxon>
        <taxon>Rickettsiales</taxon>
        <taxon>Anaplasmataceae</taxon>
        <taxon>Anaplasma</taxon>
        <taxon>phagocytophilum group</taxon>
    </lineage>
</organism>
<accession>A0A098EDZ5</accession>
<dbReference type="Pfam" id="PF03652">
    <property type="entry name" value="RuvX"/>
    <property type="match status" value="1"/>
</dbReference>
<reference evidence="8" key="2">
    <citation type="submission" date="2016-03" db="EMBL/GenBank/DDBJ databases">
        <authorList>
            <person name="Loux V."/>
        </authorList>
    </citation>
    <scope>NUCLEOTIDE SEQUENCE</scope>
    <source>
        <strain evidence="8">C1</strain>
    </source>
</reference>
<dbReference type="PANTHER" id="PTHR33317:SF4">
    <property type="entry name" value="POLYNUCLEOTIDYL TRANSFERASE, RIBONUCLEASE H-LIKE SUPERFAMILY PROTEIN"/>
    <property type="match status" value="1"/>
</dbReference>
<evidence type="ECO:0000313" key="10">
    <source>
        <dbReference type="Proteomes" id="UP000078419"/>
    </source>
</evidence>
<dbReference type="GO" id="GO:0005829">
    <property type="term" value="C:cytosol"/>
    <property type="evidence" value="ECO:0007669"/>
    <property type="project" value="TreeGrafter"/>
</dbReference>
<dbReference type="Proteomes" id="UP000055047">
    <property type="component" value="Unassembled WGS sequence"/>
</dbReference>
<comment type="similarity">
    <text evidence="5">Belongs to the YqgF HJR family.</text>
</comment>
<dbReference type="GO" id="GO:0016788">
    <property type="term" value="F:hydrolase activity, acting on ester bonds"/>
    <property type="evidence" value="ECO:0007669"/>
    <property type="project" value="UniProtKB-UniRule"/>
</dbReference>
<dbReference type="InterPro" id="IPR012337">
    <property type="entry name" value="RNaseH-like_sf"/>
</dbReference>
<keyword evidence="4 5" id="KW-0378">Hydrolase</keyword>
<keyword evidence="2 5" id="KW-0690">Ribosome biogenesis</keyword>
<dbReference type="GO" id="GO:0004518">
    <property type="term" value="F:nuclease activity"/>
    <property type="evidence" value="ECO:0007669"/>
    <property type="project" value="UniProtKB-KW"/>
</dbReference>
<dbReference type="CDD" id="cd16964">
    <property type="entry name" value="YqgF"/>
    <property type="match status" value="1"/>
</dbReference>
<comment type="subcellular location">
    <subcellularLocation>
        <location evidence="5">Cytoplasm</location>
    </subcellularLocation>
</comment>
<dbReference type="Proteomes" id="UP000078419">
    <property type="component" value="Unassembled WGS sequence"/>
</dbReference>
<dbReference type="InterPro" id="IPR006641">
    <property type="entry name" value="YqgF/RNaseH-like_dom"/>
</dbReference>
<evidence type="ECO:0000259" key="6">
    <source>
        <dbReference type="SMART" id="SM00732"/>
    </source>
</evidence>
<reference evidence="7 9" key="1">
    <citation type="submission" date="2014-09" db="EMBL/GenBank/DDBJ databases">
        <authorList>
            <person name="Loux Valentin"/>
            <person name="Dugat Thibaut"/>
        </authorList>
    </citation>
    <scope>NUCLEOTIDE SEQUENCE [LARGE SCALE GENOMIC DNA]</scope>
    <source>
        <strain evidence="7 9">BOV-10_179</strain>
    </source>
</reference>
<dbReference type="Gene3D" id="3.30.420.140">
    <property type="entry name" value="YqgF/RNase H-like domain"/>
    <property type="match status" value="1"/>
</dbReference>
<dbReference type="PANTHER" id="PTHR33317">
    <property type="entry name" value="POLYNUCLEOTIDYL TRANSFERASE, RIBONUCLEASE H-LIKE SUPERFAMILY PROTEIN"/>
    <property type="match status" value="1"/>
</dbReference>
<dbReference type="SUPFAM" id="SSF53098">
    <property type="entry name" value="Ribonuclease H-like"/>
    <property type="match status" value="1"/>
</dbReference>
<dbReference type="GO" id="GO:0000967">
    <property type="term" value="P:rRNA 5'-end processing"/>
    <property type="evidence" value="ECO:0007669"/>
    <property type="project" value="UniProtKB-UniRule"/>
</dbReference>
<dbReference type="EC" id="3.1.-.-" evidence="5"/>
<dbReference type="RefSeq" id="WP_044142564.1">
    <property type="nucleotide sequence ID" value="NZ_CCXQ01000026.1"/>
</dbReference>
<dbReference type="EMBL" id="CCXQ01000026">
    <property type="protein sequence ID" value="CEG20524.1"/>
    <property type="molecule type" value="Genomic_DNA"/>
</dbReference>